<proteinExistence type="predicted"/>
<dbReference type="AlphaFoldDB" id="A0A642V0K7"/>
<dbReference type="Proteomes" id="UP000761534">
    <property type="component" value="Unassembled WGS sequence"/>
</dbReference>
<evidence type="ECO:0000256" key="1">
    <source>
        <dbReference type="SAM" id="Coils"/>
    </source>
</evidence>
<reference evidence="3" key="1">
    <citation type="journal article" date="2019" name="G3 (Bethesda)">
        <title>Genome Assemblies of Two Rare Opportunistic Yeast Pathogens: Diutina rugosa (syn. Candida rugosa) and Trichomonascus ciferrii (syn. Candida ciferrii).</title>
        <authorList>
            <person name="Mixao V."/>
            <person name="Saus E."/>
            <person name="Hansen A.P."/>
            <person name="Lass-Florl C."/>
            <person name="Gabaldon T."/>
        </authorList>
    </citation>
    <scope>NUCLEOTIDE SEQUENCE</scope>
    <source>
        <strain evidence="3">CBS 4856</strain>
    </source>
</reference>
<keyword evidence="1" id="KW-0175">Coiled coil</keyword>
<dbReference type="OrthoDB" id="4097086at2759"/>
<dbReference type="EMBL" id="SWFS01000336">
    <property type="protein sequence ID" value="KAA8909597.1"/>
    <property type="molecule type" value="Genomic_DNA"/>
</dbReference>
<keyword evidence="4" id="KW-1185">Reference proteome</keyword>
<evidence type="ECO:0000313" key="4">
    <source>
        <dbReference type="Proteomes" id="UP000761534"/>
    </source>
</evidence>
<accession>A0A642V0K7</accession>
<protein>
    <submittedName>
        <fullName evidence="3">Uncharacterized protein</fullName>
    </submittedName>
</protein>
<feature type="compositionally biased region" description="Low complexity" evidence="2">
    <location>
        <begin position="85"/>
        <end position="105"/>
    </location>
</feature>
<feature type="region of interest" description="Disordered" evidence="2">
    <location>
        <begin position="1"/>
        <end position="119"/>
    </location>
</feature>
<sequence>MSREPSSSQSQETGSVGDEGIGTPARGYRSRPTDERSIHRHNISSTSNSSNESESSSTQLSRSATRKRMSFTALPVVGSPVKSEPSTTPQRRRTTTTSGTSGQSPILRDASPIRDRPSSSNNALLAELAAKERKVVELRDEYKRIQQALRYAEADLKRFKDKARGVIEREQPYTLEQPHTRRSQEGEEDEVVERMENDEEKRRSSEGDRHLRPLDNAFGRVAAELNTQFWGLFEDIRNVAIGEDPREVPLHQRERNNNTSPAAGGATPTSKDEDNSYYLV</sequence>
<evidence type="ECO:0000313" key="3">
    <source>
        <dbReference type="EMBL" id="KAA8909597.1"/>
    </source>
</evidence>
<feature type="region of interest" description="Disordered" evidence="2">
    <location>
        <begin position="169"/>
        <end position="212"/>
    </location>
</feature>
<feature type="compositionally biased region" description="Polar residues" evidence="2">
    <location>
        <begin position="1"/>
        <end position="14"/>
    </location>
</feature>
<feature type="compositionally biased region" description="Basic and acidic residues" evidence="2">
    <location>
        <begin position="192"/>
        <end position="212"/>
    </location>
</feature>
<evidence type="ECO:0000256" key="2">
    <source>
        <dbReference type="SAM" id="MobiDB-lite"/>
    </source>
</evidence>
<comment type="caution">
    <text evidence="3">The sequence shown here is derived from an EMBL/GenBank/DDBJ whole genome shotgun (WGS) entry which is preliminary data.</text>
</comment>
<feature type="region of interest" description="Disordered" evidence="2">
    <location>
        <begin position="244"/>
        <end position="280"/>
    </location>
</feature>
<feature type="coiled-coil region" evidence="1">
    <location>
        <begin position="121"/>
        <end position="162"/>
    </location>
</feature>
<organism evidence="3 4">
    <name type="scientific">Trichomonascus ciferrii</name>
    <dbReference type="NCBI Taxonomy" id="44093"/>
    <lineage>
        <taxon>Eukaryota</taxon>
        <taxon>Fungi</taxon>
        <taxon>Dikarya</taxon>
        <taxon>Ascomycota</taxon>
        <taxon>Saccharomycotina</taxon>
        <taxon>Dipodascomycetes</taxon>
        <taxon>Dipodascales</taxon>
        <taxon>Trichomonascaceae</taxon>
        <taxon>Trichomonascus</taxon>
        <taxon>Trichomonascus ciferrii complex</taxon>
    </lineage>
</organism>
<dbReference type="VEuPathDB" id="FungiDB:TRICI_004432"/>
<name>A0A642V0K7_9ASCO</name>
<feature type="compositionally biased region" description="Low complexity" evidence="2">
    <location>
        <begin position="43"/>
        <end position="58"/>
    </location>
</feature>
<feature type="compositionally biased region" description="Basic and acidic residues" evidence="2">
    <location>
        <begin position="244"/>
        <end position="256"/>
    </location>
</feature>
<gene>
    <name evidence="3" type="ORF">TRICI_004432</name>
</gene>